<feature type="transmembrane region" description="Helical" evidence="1">
    <location>
        <begin position="138"/>
        <end position="161"/>
    </location>
</feature>
<keyword evidence="1" id="KW-0812">Transmembrane</keyword>
<evidence type="ECO:0000313" key="4">
    <source>
        <dbReference type="Proteomes" id="UP001501666"/>
    </source>
</evidence>
<feature type="domain" description="DUF4328" evidence="2">
    <location>
        <begin position="55"/>
        <end position="197"/>
    </location>
</feature>
<keyword evidence="4" id="KW-1185">Reference proteome</keyword>
<feature type="transmembrane region" description="Helical" evidence="1">
    <location>
        <begin position="105"/>
        <end position="126"/>
    </location>
</feature>
<dbReference type="Pfam" id="PF14219">
    <property type="entry name" value="DUF4328"/>
    <property type="match status" value="1"/>
</dbReference>
<evidence type="ECO:0000313" key="3">
    <source>
        <dbReference type="EMBL" id="GAA2683356.1"/>
    </source>
</evidence>
<gene>
    <name evidence="3" type="ORF">GCM10010412_069060</name>
</gene>
<accession>A0ABP6F8F1</accession>
<organism evidence="3 4">
    <name type="scientific">Nonomuraea recticatena</name>
    <dbReference type="NCBI Taxonomy" id="46178"/>
    <lineage>
        <taxon>Bacteria</taxon>
        <taxon>Bacillati</taxon>
        <taxon>Actinomycetota</taxon>
        <taxon>Actinomycetes</taxon>
        <taxon>Streptosporangiales</taxon>
        <taxon>Streptosporangiaceae</taxon>
        <taxon>Nonomuraea</taxon>
    </lineage>
</organism>
<name>A0ABP6F8F1_9ACTN</name>
<keyword evidence="1" id="KW-1133">Transmembrane helix</keyword>
<dbReference type="InterPro" id="IPR025565">
    <property type="entry name" value="DUF4328"/>
</dbReference>
<evidence type="ECO:0000259" key="2">
    <source>
        <dbReference type="Pfam" id="PF14219"/>
    </source>
</evidence>
<proteinExistence type="predicted"/>
<sequence length="213" mass="22424">MRLTPSVAKRSASTVYLALAAQLAAMTALVAFEEIRGRRLAAEIVTMGGDPRAPGAEAVVGAVTLFAVLMLAAVTTTFAAGAAYLTWLVRARRANKAANPSGPVLAAWLLPGINLIAPVMLVDEVWRGARPPFDRRGRWLALVGAWWLSWLTAVALVAIRLPLRDSTGDLTGLSGLELGAAAVAALLCACTVREITRIQTAPARLPRLTPAIP</sequence>
<evidence type="ECO:0000256" key="1">
    <source>
        <dbReference type="SAM" id="Phobius"/>
    </source>
</evidence>
<dbReference type="Proteomes" id="UP001501666">
    <property type="component" value="Unassembled WGS sequence"/>
</dbReference>
<reference evidence="4" key="1">
    <citation type="journal article" date="2019" name="Int. J. Syst. Evol. Microbiol.">
        <title>The Global Catalogue of Microorganisms (GCM) 10K type strain sequencing project: providing services to taxonomists for standard genome sequencing and annotation.</title>
        <authorList>
            <consortium name="The Broad Institute Genomics Platform"/>
            <consortium name="The Broad Institute Genome Sequencing Center for Infectious Disease"/>
            <person name="Wu L."/>
            <person name="Ma J."/>
        </authorList>
    </citation>
    <scope>NUCLEOTIDE SEQUENCE [LARGE SCALE GENOMIC DNA]</scope>
    <source>
        <strain evidence="4">JCM 6835</strain>
    </source>
</reference>
<comment type="caution">
    <text evidence="3">The sequence shown here is derived from an EMBL/GenBank/DDBJ whole genome shotgun (WGS) entry which is preliminary data.</text>
</comment>
<dbReference type="EMBL" id="BAAATE010000023">
    <property type="protein sequence ID" value="GAA2683356.1"/>
    <property type="molecule type" value="Genomic_DNA"/>
</dbReference>
<feature type="transmembrane region" description="Helical" evidence="1">
    <location>
        <begin position="12"/>
        <end position="32"/>
    </location>
</feature>
<feature type="transmembrane region" description="Helical" evidence="1">
    <location>
        <begin position="59"/>
        <end position="85"/>
    </location>
</feature>
<protein>
    <recommendedName>
        <fullName evidence="2">DUF4328 domain-containing protein</fullName>
    </recommendedName>
</protein>
<keyword evidence="1" id="KW-0472">Membrane</keyword>